<dbReference type="STRING" id="1453498.LG45_06495"/>
<dbReference type="Proteomes" id="UP000029554">
    <property type="component" value="Unassembled WGS sequence"/>
</dbReference>
<feature type="signal peptide" evidence="1">
    <location>
        <begin position="1"/>
        <end position="23"/>
    </location>
</feature>
<comment type="caution">
    <text evidence="2">The sequence shown here is derived from an EMBL/GenBank/DDBJ whole genome shotgun (WGS) entry which is preliminary data.</text>
</comment>
<dbReference type="AlphaFoldDB" id="A0A095STG4"/>
<keyword evidence="3" id="KW-1185">Reference proteome</keyword>
<proteinExistence type="predicted"/>
<dbReference type="InterPro" id="IPR058060">
    <property type="entry name" value="HYC_CC_PP"/>
</dbReference>
<name>A0A095STG4_9FLAO</name>
<evidence type="ECO:0000313" key="3">
    <source>
        <dbReference type="Proteomes" id="UP000029554"/>
    </source>
</evidence>
<evidence type="ECO:0000313" key="2">
    <source>
        <dbReference type="EMBL" id="KGD67951.1"/>
    </source>
</evidence>
<keyword evidence="1" id="KW-0732">Signal</keyword>
<accession>A0A095STG4</accession>
<dbReference type="OrthoDB" id="795045at2"/>
<feature type="chain" id="PRO_5001910453" evidence="1">
    <location>
        <begin position="24"/>
        <end position="139"/>
    </location>
</feature>
<dbReference type="Pfam" id="PF26622">
    <property type="entry name" value="DUF8199"/>
    <property type="match status" value="1"/>
</dbReference>
<evidence type="ECO:0000256" key="1">
    <source>
        <dbReference type="SAM" id="SignalP"/>
    </source>
</evidence>
<dbReference type="NCBIfam" id="NF047658">
    <property type="entry name" value="HYC_CC_PP"/>
    <property type="match status" value="1"/>
</dbReference>
<dbReference type="EMBL" id="JRHH01000003">
    <property type="protein sequence ID" value="KGD67951.1"/>
    <property type="molecule type" value="Genomic_DNA"/>
</dbReference>
<dbReference type="RefSeq" id="WP_035125542.1">
    <property type="nucleotide sequence ID" value="NZ_JRHH01000003.1"/>
</dbReference>
<dbReference type="eggNOG" id="ENOG50338GM">
    <property type="taxonomic scope" value="Bacteria"/>
</dbReference>
<sequence length="139" mass="15706">MQFKKHISLVIAFFLLVSNSGLAFNVHYCGDKIAAVSSVFSNEEVCVVPVKEEKKCCAKKETSHKKCCSDKEVNLKNKAEKIVVKSISFDLDSVYFINEWKAISFSSDATPLNIQSVEYYCDANSPPFYKLYCQFTLFG</sequence>
<protein>
    <submittedName>
        <fullName evidence="2">Uncharacterized protein</fullName>
    </submittedName>
</protein>
<reference evidence="2 3" key="1">
    <citation type="submission" date="2014-09" db="EMBL/GenBank/DDBJ databases">
        <title>Whole Genome Shotgun of Flavobacterium aquatile LMG 4008.</title>
        <authorList>
            <person name="Gale A.N."/>
            <person name="Pipes S.E."/>
            <person name="Newman J.D."/>
        </authorList>
    </citation>
    <scope>NUCLEOTIDE SEQUENCE [LARGE SCALE GENOMIC DNA]</scope>
    <source>
        <strain evidence="2 3">LMG 4008</strain>
    </source>
</reference>
<gene>
    <name evidence="2" type="ORF">LG45_06495</name>
</gene>
<organism evidence="2 3">
    <name type="scientific">Flavobacterium aquatile LMG 4008 = ATCC 11947</name>
    <dbReference type="NCBI Taxonomy" id="1453498"/>
    <lineage>
        <taxon>Bacteria</taxon>
        <taxon>Pseudomonadati</taxon>
        <taxon>Bacteroidota</taxon>
        <taxon>Flavobacteriia</taxon>
        <taxon>Flavobacteriales</taxon>
        <taxon>Flavobacteriaceae</taxon>
        <taxon>Flavobacterium</taxon>
    </lineage>
</organism>
<dbReference type="InterPro" id="IPR058512">
    <property type="entry name" value="DUF8199"/>
</dbReference>